<dbReference type="InterPro" id="IPR045263">
    <property type="entry name" value="GLUT"/>
</dbReference>
<comment type="subcellular location">
    <subcellularLocation>
        <location evidence="1">Cell membrane</location>
        <topology evidence="1">Multi-pass membrane protein</topology>
    </subcellularLocation>
</comment>
<evidence type="ECO:0000256" key="10">
    <source>
        <dbReference type="SAM" id="Phobius"/>
    </source>
</evidence>
<dbReference type="AlphaFoldDB" id="A0A1Y1YGC8"/>
<dbReference type="SUPFAM" id="SSF103473">
    <property type="entry name" value="MFS general substrate transporter"/>
    <property type="match status" value="1"/>
</dbReference>
<evidence type="ECO:0000256" key="3">
    <source>
        <dbReference type="ARBA" id="ARBA00022448"/>
    </source>
</evidence>
<protein>
    <submittedName>
        <fullName evidence="12">General substrate transporter</fullName>
    </submittedName>
</protein>
<dbReference type="FunFam" id="1.20.1250.20:FF:000218">
    <property type="entry name" value="facilitated trehalose transporter Tret1"/>
    <property type="match status" value="1"/>
</dbReference>
<feature type="transmembrane region" description="Helical" evidence="10">
    <location>
        <begin position="367"/>
        <end position="385"/>
    </location>
</feature>
<dbReference type="InParanoid" id="A0A1Y1YGC8"/>
<dbReference type="InterPro" id="IPR005828">
    <property type="entry name" value="MFS_sugar_transport-like"/>
</dbReference>
<name>A0A1Y1YGC8_9FUNG</name>
<evidence type="ECO:0000256" key="6">
    <source>
        <dbReference type="ARBA" id="ARBA00022692"/>
    </source>
</evidence>
<evidence type="ECO:0000256" key="2">
    <source>
        <dbReference type="ARBA" id="ARBA00010992"/>
    </source>
</evidence>
<gene>
    <name evidence="12" type="ORF">K493DRAFT_216478</name>
</gene>
<evidence type="ECO:0000259" key="11">
    <source>
        <dbReference type="PROSITE" id="PS50850"/>
    </source>
</evidence>
<dbReference type="Proteomes" id="UP000193498">
    <property type="component" value="Unassembled WGS sequence"/>
</dbReference>
<feature type="transmembrane region" description="Helical" evidence="10">
    <location>
        <begin position="36"/>
        <end position="56"/>
    </location>
</feature>
<dbReference type="PANTHER" id="PTHR23503">
    <property type="entry name" value="SOLUTE CARRIER FAMILY 2"/>
    <property type="match status" value="1"/>
</dbReference>
<feature type="transmembrane region" description="Helical" evidence="10">
    <location>
        <begin position="207"/>
        <end position="228"/>
    </location>
</feature>
<evidence type="ECO:0000256" key="5">
    <source>
        <dbReference type="ARBA" id="ARBA00022597"/>
    </source>
</evidence>
<evidence type="ECO:0000256" key="4">
    <source>
        <dbReference type="ARBA" id="ARBA00022475"/>
    </source>
</evidence>
<keyword evidence="13" id="KW-1185">Reference proteome</keyword>
<dbReference type="InterPro" id="IPR036259">
    <property type="entry name" value="MFS_trans_sf"/>
</dbReference>
<dbReference type="OrthoDB" id="4540492at2759"/>
<keyword evidence="8 10" id="KW-0472">Membrane</keyword>
<dbReference type="PROSITE" id="PS00217">
    <property type="entry name" value="SUGAR_TRANSPORT_2"/>
    <property type="match status" value="1"/>
</dbReference>
<dbReference type="PROSITE" id="PS00216">
    <property type="entry name" value="SUGAR_TRANSPORT_1"/>
    <property type="match status" value="1"/>
</dbReference>
<feature type="transmembrane region" description="Helical" evidence="10">
    <location>
        <begin position="397"/>
        <end position="417"/>
    </location>
</feature>
<dbReference type="GO" id="GO:0005886">
    <property type="term" value="C:plasma membrane"/>
    <property type="evidence" value="ECO:0007669"/>
    <property type="project" value="UniProtKB-SubCell"/>
</dbReference>
<evidence type="ECO:0000313" key="13">
    <source>
        <dbReference type="Proteomes" id="UP000193498"/>
    </source>
</evidence>
<evidence type="ECO:0000313" key="12">
    <source>
        <dbReference type="EMBL" id="ORX97090.1"/>
    </source>
</evidence>
<keyword evidence="7 10" id="KW-1133">Transmembrane helix</keyword>
<comment type="similarity">
    <text evidence="2 9">Belongs to the major facilitator superfamily. Sugar transporter (TC 2.A.1.1) family.</text>
</comment>
<accession>A0A1Y1YGC8</accession>
<dbReference type="GO" id="GO:0015149">
    <property type="term" value="F:hexose transmembrane transporter activity"/>
    <property type="evidence" value="ECO:0007669"/>
    <property type="project" value="TreeGrafter"/>
</dbReference>
<dbReference type="InterPro" id="IPR020846">
    <property type="entry name" value="MFS_dom"/>
</dbReference>
<feature type="transmembrane region" description="Helical" evidence="10">
    <location>
        <begin position="146"/>
        <end position="168"/>
    </location>
</feature>
<dbReference type="NCBIfam" id="TIGR00879">
    <property type="entry name" value="SP"/>
    <property type="match status" value="1"/>
</dbReference>
<organism evidence="12 13">
    <name type="scientific">Basidiobolus meristosporus CBS 931.73</name>
    <dbReference type="NCBI Taxonomy" id="1314790"/>
    <lineage>
        <taxon>Eukaryota</taxon>
        <taxon>Fungi</taxon>
        <taxon>Fungi incertae sedis</taxon>
        <taxon>Zoopagomycota</taxon>
        <taxon>Entomophthoromycotina</taxon>
        <taxon>Basidiobolomycetes</taxon>
        <taxon>Basidiobolales</taxon>
        <taxon>Basidiobolaceae</taxon>
        <taxon>Basidiobolus</taxon>
    </lineage>
</organism>
<dbReference type="Pfam" id="PF00083">
    <property type="entry name" value="Sugar_tr"/>
    <property type="match status" value="1"/>
</dbReference>
<keyword evidence="5" id="KW-0762">Sugar transport</keyword>
<sequence length="494" mass="53025">MAEASTKKSQWVSGGDVEENNGFATGSLVDSRQQGFTWYIFFSCVIAALASFNMGYNTGAPNNPEKIIRNCADPDGGGSIPNCLPMGDWIWGFCVGVFAIGGLVGGFFAGPCSDRYGRRTVLFWNNINFIIGAVLLAASVNVPMFAIGRFFVGVGSGAGSATVPMYIAEVSTTRYRGAMGAILQIFLALGIFISQALGLGMSEVPTWRGIFALTAAPAILQMAFMLFCPETPRYLISKNRLDQAKSTLQKLRKGAYIENEFSDMCVGVQGTQHQHDLSSGHKESSLLARIKDVLADRFVRKMLLIGIVIHASQQLSGINGVSFYSTAILTEATGADAASGVTVGISALNFVINCIISFIVDRFGRRPLLMTSSAGMGLFALLLVIGDATHVNALKVLSVICFAASFNIGLGCVPFMITPELVPTWAVGVVVSAATTVNWICNFIIGFIFPTLINAMGSKVFIIFTVLNFVFLIFDYIFVPETKGRSVDEIANDH</sequence>
<dbReference type="EMBL" id="MCFE01000140">
    <property type="protein sequence ID" value="ORX97090.1"/>
    <property type="molecule type" value="Genomic_DNA"/>
</dbReference>
<keyword evidence="3 9" id="KW-0813">Transport</keyword>
<feature type="transmembrane region" description="Helical" evidence="10">
    <location>
        <begin position="461"/>
        <end position="479"/>
    </location>
</feature>
<feature type="transmembrane region" description="Helical" evidence="10">
    <location>
        <begin position="337"/>
        <end position="360"/>
    </location>
</feature>
<evidence type="ECO:0000256" key="9">
    <source>
        <dbReference type="RuleBase" id="RU003346"/>
    </source>
</evidence>
<dbReference type="STRING" id="1314790.A0A1Y1YGC8"/>
<feature type="transmembrane region" description="Helical" evidence="10">
    <location>
        <begin position="180"/>
        <end position="201"/>
    </location>
</feature>
<feature type="transmembrane region" description="Helical" evidence="10">
    <location>
        <begin position="121"/>
        <end position="140"/>
    </location>
</feature>
<comment type="caution">
    <text evidence="12">The sequence shown here is derived from an EMBL/GenBank/DDBJ whole genome shotgun (WGS) entry which is preliminary data.</text>
</comment>
<dbReference type="InterPro" id="IPR005829">
    <property type="entry name" value="Sugar_transporter_CS"/>
</dbReference>
<keyword evidence="6 10" id="KW-0812">Transmembrane</keyword>
<evidence type="ECO:0000256" key="8">
    <source>
        <dbReference type="ARBA" id="ARBA00023136"/>
    </source>
</evidence>
<feature type="domain" description="Major facilitator superfamily (MFS) profile" evidence="11">
    <location>
        <begin position="43"/>
        <end position="483"/>
    </location>
</feature>
<feature type="transmembrane region" description="Helical" evidence="10">
    <location>
        <begin position="89"/>
        <end position="109"/>
    </location>
</feature>
<dbReference type="PRINTS" id="PR00171">
    <property type="entry name" value="SUGRTRNSPORT"/>
</dbReference>
<dbReference type="PROSITE" id="PS50850">
    <property type="entry name" value="MFS"/>
    <property type="match status" value="1"/>
</dbReference>
<dbReference type="PANTHER" id="PTHR23503:SF8">
    <property type="entry name" value="FACILITATED GLUCOSE TRANSPORTER PROTEIN 1"/>
    <property type="match status" value="1"/>
</dbReference>
<dbReference type="InterPro" id="IPR003663">
    <property type="entry name" value="Sugar/inositol_transpt"/>
</dbReference>
<evidence type="ECO:0000256" key="7">
    <source>
        <dbReference type="ARBA" id="ARBA00022989"/>
    </source>
</evidence>
<dbReference type="Gene3D" id="1.20.1250.20">
    <property type="entry name" value="MFS general substrate transporter like domains"/>
    <property type="match status" value="1"/>
</dbReference>
<feature type="transmembrane region" description="Helical" evidence="10">
    <location>
        <begin position="424"/>
        <end position="449"/>
    </location>
</feature>
<keyword evidence="4" id="KW-1003">Cell membrane</keyword>
<reference evidence="12 13" key="1">
    <citation type="submission" date="2016-07" db="EMBL/GenBank/DDBJ databases">
        <title>Pervasive Adenine N6-methylation of Active Genes in Fungi.</title>
        <authorList>
            <consortium name="DOE Joint Genome Institute"/>
            <person name="Mondo S.J."/>
            <person name="Dannebaum R.O."/>
            <person name="Kuo R.C."/>
            <person name="Labutti K."/>
            <person name="Haridas S."/>
            <person name="Kuo A."/>
            <person name="Salamov A."/>
            <person name="Ahrendt S.R."/>
            <person name="Lipzen A."/>
            <person name="Sullivan W."/>
            <person name="Andreopoulos W.B."/>
            <person name="Clum A."/>
            <person name="Lindquist E."/>
            <person name="Daum C."/>
            <person name="Ramamoorthy G.K."/>
            <person name="Gryganskyi A."/>
            <person name="Culley D."/>
            <person name="Magnuson J.K."/>
            <person name="James T.Y."/>
            <person name="O'Malley M.A."/>
            <person name="Stajich J.E."/>
            <person name="Spatafora J.W."/>
            <person name="Visel A."/>
            <person name="Grigoriev I.V."/>
        </authorList>
    </citation>
    <scope>NUCLEOTIDE SEQUENCE [LARGE SCALE GENOMIC DNA]</scope>
    <source>
        <strain evidence="12 13">CBS 931.73</strain>
    </source>
</reference>
<evidence type="ECO:0000256" key="1">
    <source>
        <dbReference type="ARBA" id="ARBA00004651"/>
    </source>
</evidence>
<proteinExistence type="inferred from homology"/>